<dbReference type="Proteomes" id="UP000653454">
    <property type="component" value="Unassembled WGS sequence"/>
</dbReference>
<accession>A0A8S4G305</accession>
<name>A0A8S4G305_PLUXY</name>
<evidence type="ECO:0000313" key="3">
    <source>
        <dbReference type="Proteomes" id="UP000653454"/>
    </source>
</evidence>
<keyword evidence="3" id="KW-1185">Reference proteome</keyword>
<feature type="region of interest" description="Disordered" evidence="1">
    <location>
        <begin position="45"/>
        <end position="75"/>
    </location>
</feature>
<proteinExistence type="predicted"/>
<dbReference type="AlphaFoldDB" id="A0A8S4G305"/>
<feature type="compositionally biased region" description="Polar residues" evidence="1">
    <location>
        <begin position="54"/>
        <end position="63"/>
    </location>
</feature>
<evidence type="ECO:0000313" key="2">
    <source>
        <dbReference type="EMBL" id="CAG9133398.1"/>
    </source>
</evidence>
<evidence type="ECO:0000256" key="1">
    <source>
        <dbReference type="SAM" id="MobiDB-lite"/>
    </source>
</evidence>
<protein>
    <submittedName>
        <fullName evidence="2">(diamondback moth) hypothetical protein</fullName>
    </submittedName>
</protein>
<comment type="caution">
    <text evidence="2">The sequence shown here is derived from an EMBL/GenBank/DDBJ whole genome shotgun (WGS) entry which is preliminary data.</text>
</comment>
<gene>
    <name evidence="2" type="ORF">PLXY2_LOCUS11698</name>
</gene>
<organism evidence="2 3">
    <name type="scientific">Plutella xylostella</name>
    <name type="common">Diamondback moth</name>
    <name type="synonym">Plutella maculipennis</name>
    <dbReference type="NCBI Taxonomy" id="51655"/>
    <lineage>
        <taxon>Eukaryota</taxon>
        <taxon>Metazoa</taxon>
        <taxon>Ecdysozoa</taxon>
        <taxon>Arthropoda</taxon>
        <taxon>Hexapoda</taxon>
        <taxon>Insecta</taxon>
        <taxon>Pterygota</taxon>
        <taxon>Neoptera</taxon>
        <taxon>Endopterygota</taxon>
        <taxon>Lepidoptera</taxon>
        <taxon>Glossata</taxon>
        <taxon>Ditrysia</taxon>
        <taxon>Yponomeutoidea</taxon>
        <taxon>Plutellidae</taxon>
        <taxon>Plutella</taxon>
    </lineage>
</organism>
<dbReference type="EMBL" id="CAJHNJ030000061">
    <property type="protein sequence ID" value="CAG9133398.1"/>
    <property type="molecule type" value="Genomic_DNA"/>
</dbReference>
<reference evidence="2" key="1">
    <citation type="submission" date="2020-11" db="EMBL/GenBank/DDBJ databases">
        <authorList>
            <person name="Whiteford S."/>
        </authorList>
    </citation>
    <scope>NUCLEOTIDE SEQUENCE</scope>
</reference>
<feature type="region of interest" description="Disordered" evidence="1">
    <location>
        <begin position="142"/>
        <end position="161"/>
    </location>
</feature>
<sequence length="173" mass="18733">MASSADVKTCSICLKASGEDSVCPDCKGKPIACLCCGSTSDHKGKITELPPRPSTEQDGGSTSENKDKGTAPPGFNMEKVIADAVTKMLSQVMETHDDMTKSKEILARFSANIKKYMASYEVLNYRVINLEARVAALENPVDPMSPEEEHAMIPSDADDDNEDAIVIEYPEDL</sequence>